<reference evidence="4 5" key="1">
    <citation type="submission" date="2018-12" db="EMBL/GenBank/DDBJ databases">
        <title>Bacillus ochoae sp. nov., Paenibacillus whitsoniae sp. nov., Paenibacillus spiritus sp. nov. Isolated from the Mars Exploration Rover during spacecraft assembly.</title>
        <authorList>
            <person name="Seuylemezian A."/>
            <person name="Vaishampayan P."/>
        </authorList>
    </citation>
    <scope>NUCLEOTIDE SEQUENCE [LARGE SCALE GENOMIC DNA]</scope>
    <source>
        <strain evidence="4 5">MER 54</strain>
    </source>
</reference>
<dbReference type="SUPFAM" id="SSF49785">
    <property type="entry name" value="Galactose-binding domain-like"/>
    <property type="match status" value="1"/>
</dbReference>
<organism evidence="4 5">
    <name type="scientific">Paenibacillus whitsoniae</name>
    <dbReference type="NCBI Taxonomy" id="2496558"/>
    <lineage>
        <taxon>Bacteria</taxon>
        <taxon>Bacillati</taxon>
        <taxon>Bacillota</taxon>
        <taxon>Bacilli</taxon>
        <taxon>Bacillales</taxon>
        <taxon>Paenibacillaceae</taxon>
        <taxon>Paenibacillus</taxon>
    </lineage>
</organism>
<feature type="region of interest" description="Disordered" evidence="1">
    <location>
        <begin position="92"/>
        <end position="118"/>
    </location>
</feature>
<name>A0A430J795_9BACL</name>
<dbReference type="RefSeq" id="WP_126143922.1">
    <property type="nucleotide sequence ID" value="NZ_RXHU01000082.1"/>
</dbReference>
<dbReference type="Pfam" id="PF07833">
    <property type="entry name" value="Cu_amine_oxidN1"/>
    <property type="match status" value="1"/>
</dbReference>
<feature type="chain" id="PRO_5019221932" description="LTD domain-containing protein" evidence="2">
    <location>
        <begin position="27"/>
        <end position="405"/>
    </location>
</feature>
<dbReference type="AlphaFoldDB" id="A0A430J795"/>
<dbReference type="InterPro" id="IPR038637">
    <property type="entry name" value="NPCBM_sf"/>
</dbReference>
<dbReference type="Gene3D" id="2.60.40.1260">
    <property type="entry name" value="Lamin Tail domain"/>
    <property type="match status" value="1"/>
</dbReference>
<gene>
    <name evidence="4" type="ORF">EJQ19_24780</name>
</gene>
<dbReference type="Pfam" id="PF00932">
    <property type="entry name" value="LTD"/>
    <property type="match status" value="1"/>
</dbReference>
<evidence type="ECO:0000259" key="3">
    <source>
        <dbReference type="PROSITE" id="PS51841"/>
    </source>
</evidence>
<dbReference type="InterPro" id="IPR036582">
    <property type="entry name" value="Mao_N_sf"/>
</dbReference>
<dbReference type="InterPro" id="IPR001322">
    <property type="entry name" value="Lamin_tail_dom"/>
</dbReference>
<dbReference type="SMART" id="SM00776">
    <property type="entry name" value="NPCBM"/>
    <property type="match status" value="1"/>
</dbReference>
<dbReference type="InterPro" id="IPR012854">
    <property type="entry name" value="Cu_amine_oxidase-like_N"/>
</dbReference>
<evidence type="ECO:0000256" key="2">
    <source>
        <dbReference type="SAM" id="SignalP"/>
    </source>
</evidence>
<dbReference type="InterPro" id="IPR036415">
    <property type="entry name" value="Lamin_tail_dom_sf"/>
</dbReference>
<feature type="signal peptide" evidence="2">
    <location>
        <begin position="1"/>
        <end position="26"/>
    </location>
</feature>
<sequence length="405" mass="43052">MKSSIKGFILGVVTTCLLFGATAAYAAGGTMIEVYFEKLKYIFDGTEKQPTADQGQGFIYKGTTYVPLRFVTESLGKEVGWNDAAKTITIGKPSTTPAAPASEATPAGTAAANTTNPMAGETIPLTSIAGMIKEDEASMLNVDAWGKGHNTAVHKPAFRIGGTTFATGLGLYHHNSPYPPHIKTGGTVQYPLDGNYTKLTAQVGADESSISDTAKGTIKFIGDGRELLVVSSIKSGEAARPIEVDVTNVKVLRINFNSDRNGLINQIIGDPQLTPASIQGSTAPSTAPAAQSDIIIVERDKKSEYIVLKNRSRNAIDLKGWRVLSVNGSQSYTFKDSFSLGPDSYVALLSGDEGKSFAATGASTSTFRTYSQSLLWTASDVWNNTETDAAELYDPQGTKVSEYIN</sequence>
<proteinExistence type="predicted"/>
<dbReference type="Proteomes" id="UP000276128">
    <property type="component" value="Unassembled WGS sequence"/>
</dbReference>
<dbReference type="InterPro" id="IPR008979">
    <property type="entry name" value="Galactose-bd-like_sf"/>
</dbReference>
<dbReference type="Pfam" id="PF08305">
    <property type="entry name" value="NPCBM"/>
    <property type="match status" value="1"/>
</dbReference>
<protein>
    <recommendedName>
        <fullName evidence="3">LTD domain-containing protein</fullName>
    </recommendedName>
</protein>
<dbReference type="InterPro" id="IPR013222">
    <property type="entry name" value="Glyco_hyd_98_carb-bd"/>
</dbReference>
<dbReference type="EMBL" id="RXHU01000082">
    <property type="protein sequence ID" value="RTE05450.1"/>
    <property type="molecule type" value="Genomic_DNA"/>
</dbReference>
<dbReference type="SUPFAM" id="SSF55383">
    <property type="entry name" value="Copper amine oxidase, domain N"/>
    <property type="match status" value="2"/>
</dbReference>
<dbReference type="PROSITE" id="PS51841">
    <property type="entry name" value="LTD"/>
    <property type="match status" value="1"/>
</dbReference>
<evidence type="ECO:0000256" key="1">
    <source>
        <dbReference type="SAM" id="MobiDB-lite"/>
    </source>
</evidence>
<comment type="caution">
    <text evidence="4">The sequence shown here is derived from an EMBL/GenBank/DDBJ whole genome shotgun (WGS) entry which is preliminary data.</text>
</comment>
<dbReference type="Gene3D" id="3.30.457.10">
    <property type="entry name" value="Copper amine oxidase-like, N-terminal domain"/>
    <property type="match status" value="1"/>
</dbReference>
<dbReference type="SUPFAM" id="SSF74853">
    <property type="entry name" value="Lamin A/C globular tail domain"/>
    <property type="match status" value="1"/>
</dbReference>
<keyword evidence="5" id="KW-1185">Reference proteome</keyword>
<accession>A0A430J795</accession>
<feature type="domain" description="LTD" evidence="3">
    <location>
        <begin position="281"/>
        <end position="405"/>
    </location>
</feature>
<keyword evidence="2" id="KW-0732">Signal</keyword>
<evidence type="ECO:0000313" key="5">
    <source>
        <dbReference type="Proteomes" id="UP000276128"/>
    </source>
</evidence>
<dbReference type="Gene3D" id="2.60.120.1060">
    <property type="entry name" value="NPCBM/NEW2 domain"/>
    <property type="match status" value="1"/>
</dbReference>
<evidence type="ECO:0000313" key="4">
    <source>
        <dbReference type="EMBL" id="RTE05450.1"/>
    </source>
</evidence>
<dbReference type="OrthoDB" id="366502at2"/>
<feature type="compositionally biased region" description="Low complexity" evidence="1">
    <location>
        <begin position="93"/>
        <end position="118"/>
    </location>
</feature>